<evidence type="ECO:0000259" key="10">
    <source>
        <dbReference type="PROSITE" id="PS50059"/>
    </source>
</evidence>
<keyword evidence="5" id="KW-0963">Cytoplasm</keyword>
<evidence type="ECO:0000256" key="1">
    <source>
        <dbReference type="ARBA" id="ARBA00000971"/>
    </source>
</evidence>
<dbReference type="SUPFAM" id="SSF54534">
    <property type="entry name" value="FKBP-like"/>
    <property type="match status" value="1"/>
</dbReference>
<proteinExistence type="inferred from homology"/>
<name>A0A031LNQ8_9CREN</name>
<feature type="domain" description="PPIase FKBP-type" evidence="10">
    <location>
        <begin position="5"/>
        <end position="119"/>
    </location>
</feature>
<dbReference type="Proteomes" id="UP000024332">
    <property type="component" value="Unassembled WGS sequence"/>
</dbReference>
<evidence type="ECO:0000256" key="2">
    <source>
        <dbReference type="ARBA" id="ARBA00004496"/>
    </source>
</evidence>
<dbReference type="AlphaFoldDB" id="A0A031LNQ8"/>
<protein>
    <recommendedName>
        <fullName evidence="4 9">peptidylprolyl isomerase</fullName>
        <ecNumber evidence="4 9">5.2.1.8</ecNumber>
    </recommendedName>
</protein>
<dbReference type="GO" id="GO:0003755">
    <property type="term" value="F:peptidyl-prolyl cis-trans isomerase activity"/>
    <property type="evidence" value="ECO:0007669"/>
    <property type="project" value="UniProtKB-KW"/>
</dbReference>
<dbReference type="STRING" id="1160895.CM19_08615"/>
<comment type="catalytic activity">
    <reaction evidence="1 9">
        <text>[protein]-peptidylproline (omega=180) = [protein]-peptidylproline (omega=0)</text>
        <dbReference type="Rhea" id="RHEA:16237"/>
        <dbReference type="Rhea" id="RHEA-COMP:10747"/>
        <dbReference type="Rhea" id="RHEA-COMP:10748"/>
        <dbReference type="ChEBI" id="CHEBI:83833"/>
        <dbReference type="ChEBI" id="CHEBI:83834"/>
        <dbReference type="EC" id="5.2.1.8"/>
    </reaction>
</comment>
<dbReference type="InterPro" id="IPR046357">
    <property type="entry name" value="PPIase_dom_sf"/>
</dbReference>
<dbReference type="InterPro" id="IPR048261">
    <property type="entry name" value="SlpA/SlyD-like_ins_sf"/>
</dbReference>
<evidence type="ECO:0000313" key="12">
    <source>
        <dbReference type="Proteomes" id="UP000024332"/>
    </source>
</evidence>
<dbReference type="Gene3D" id="3.30.70.2210">
    <property type="match status" value="1"/>
</dbReference>
<dbReference type="Pfam" id="PF22199">
    <property type="entry name" value="FKBP26_IF"/>
    <property type="match status" value="1"/>
</dbReference>
<evidence type="ECO:0000256" key="3">
    <source>
        <dbReference type="ARBA" id="ARBA00006577"/>
    </source>
</evidence>
<dbReference type="InterPro" id="IPR001179">
    <property type="entry name" value="PPIase_FKBP_dom"/>
</dbReference>
<evidence type="ECO:0000256" key="5">
    <source>
        <dbReference type="ARBA" id="ARBA00022490"/>
    </source>
</evidence>
<dbReference type="EC" id="5.2.1.8" evidence="4 9"/>
<evidence type="ECO:0000313" key="11">
    <source>
        <dbReference type="EMBL" id="EZQ04764.1"/>
    </source>
</evidence>
<evidence type="ECO:0000256" key="9">
    <source>
        <dbReference type="PROSITE-ProRule" id="PRU00277"/>
    </source>
</evidence>
<keyword evidence="8 9" id="KW-0413">Isomerase</keyword>
<keyword evidence="12" id="KW-1185">Reference proteome</keyword>
<dbReference type="GO" id="GO:0005737">
    <property type="term" value="C:cytoplasm"/>
    <property type="evidence" value="ECO:0007669"/>
    <property type="project" value="UniProtKB-SubCell"/>
</dbReference>
<gene>
    <name evidence="11" type="ORF">CM19_08615</name>
</gene>
<comment type="similarity">
    <text evidence="3">Belongs to the FKBP-type PPIase family.</text>
</comment>
<dbReference type="InterPro" id="IPR054016">
    <property type="entry name" value="FKBP26_IF"/>
</dbReference>
<comment type="caution">
    <text evidence="11">The sequence shown here is derived from an EMBL/GenBank/DDBJ whole genome shotgun (WGS) entry which is preliminary data.</text>
</comment>
<dbReference type="RefSeq" id="WP_048099951.1">
    <property type="nucleotide sequence ID" value="NZ_JFZT01000045.1"/>
</dbReference>
<keyword evidence="6 9" id="KW-0697">Rotamase</keyword>
<evidence type="ECO:0000256" key="7">
    <source>
        <dbReference type="ARBA" id="ARBA00023186"/>
    </source>
</evidence>
<evidence type="ECO:0000256" key="8">
    <source>
        <dbReference type="ARBA" id="ARBA00023235"/>
    </source>
</evidence>
<keyword evidence="7" id="KW-0143">Chaperone</keyword>
<dbReference type="PANTHER" id="PTHR47861:SF3">
    <property type="entry name" value="FKBP-TYPE PEPTIDYL-PROLYL CIS-TRANS ISOMERASE SLYD"/>
    <property type="match status" value="1"/>
</dbReference>
<dbReference type="Gene3D" id="2.40.10.330">
    <property type="match status" value="1"/>
</dbReference>
<accession>A0A031LNQ8</accession>
<organism evidence="11 12">
    <name type="scientific">Candidatus Acidianus copahuensis</name>
    <dbReference type="NCBI Taxonomy" id="1160895"/>
    <lineage>
        <taxon>Archaea</taxon>
        <taxon>Thermoproteota</taxon>
        <taxon>Thermoprotei</taxon>
        <taxon>Sulfolobales</taxon>
        <taxon>Sulfolobaceae</taxon>
        <taxon>Acidianus</taxon>
    </lineage>
</organism>
<sequence length="231" mass="26710">MFKDNDFIYIDYVAKIKDTGEVIDTTIEEEAKKANVYNTEQKYKPLLVILGEHRVIPGLEEALYNLNENEEKEFEIQPEKAYGNRDPSKVKIVSLSELKRQGINPRPNMIVRVEGGGYATIRSVTGGRVVLDLNHPYAGRTLMYKVKVVKVLKEPKEKVDALIERWFKENKLNTEILQDSKNVKITIPKDYFLVDGIEIVKYNLARDILTYVLPGFTLTYTEVFNEDTFKR</sequence>
<dbReference type="PANTHER" id="PTHR47861">
    <property type="entry name" value="FKBP-TYPE PEPTIDYL-PROLYL CIS-TRANS ISOMERASE SLYD"/>
    <property type="match status" value="1"/>
</dbReference>
<dbReference type="Gene3D" id="3.10.50.40">
    <property type="match status" value="1"/>
</dbReference>
<evidence type="ECO:0000256" key="4">
    <source>
        <dbReference type="ARBA" id="ARBA00013194"/>
    </source>
</evidence>
<dbReference type="OrthoDB" id="8615at2157"/>
<dbReference type="PROSITE" id="PS50059">
    <property type="entry name" value="FKBP_PPIASE"/>
    <property type="match status" value="1"/>
</dbReference>
<reference evidence="11 12" key="1">
    <citation type="submission" date="2014-03" db="EMBL/GenBank/DDBJ databases">
        <title>Draft genome sequence of the novel thermoacidophilic archaea Acidianus copahuensis ALE1 strain, isolated from Copahue volcanic area in Neuquen Argentina.</title>
        <authorList>
            <person name="Urbieta M.S."/>
            <person name="Rascovan N."/>
            <person name="Castro C."/>
            <person name="Revale S."/>
            <person name="Giaveno M.A."/>
            <person name="Vazquez M.P."/>
            <person name="Donati E.R."/>
        </authorList>
    </citation>
    <scope>NUCLEOTIDE SEQUENCE [LARGE SCALE GENOMIC DNA]</scope>
    <source>
        <strain evidence="11 12">ALE1</strain>
    </source>
</reference>
<dbReference type="GO" id="GO:0042026">
    <property type="term" value="P:protein refolding"/>
    <property type="evidence" value="ECO:0007669"/>
    <property type="project" value="UniProtKB-ARBA"/>
</dbReference>
<dbReference type="EMBL" id="JFZT01000045">
    <property type="protein sequence ID" value="EZQ04764.1"/>
    <property type="molecule type" value="Genomic_DNA"/>
</dbReference>
<evidence type="ECO:0000256" key="6">
    <source>
        <dbReference type="ARBA" id="ARBA00023110"/>
    </source>
</evidence>
<comment type="subcellular location">
    <subcellularLocation>
        <location evidence="2">Cytoplasm</location>
    </subcellularLocation>
</comment>